<evidence type="ECO:0000313" key="2">
    <source>
        <dbReference type="Proteomes" id="UP000199315"/>
    </source>
</evidence>
<dbReference type="STRING" id="1619234.SAMN05421730_11001"/>
<keyword evidence="2" id="KW-1185">Reference proteome</keyword>
<reference evidence="1 2" key="1">
    <citation type="submission" date="2016-09" db="EMBL/GenBank/DDBJ databases">
        <authorList>
            <person name="Capua I."/>
            <person name="De Benedictis P."/>
            <person name="Joannis T."/>
            <person name="Lombin L.H."/>
            <person name="Cattoli G."/>
        </authorList>
    </citation>
    <scope>NUCLEOTIDE SEQUENCE [LARGE SCALE GENOMIC DNA]</scope>
    <source>
        <strain evidence="1 2">GluBS11</strain>
    </source>
</reference>
<protein>
    <recommendedName>
        <fullName evidence="3">KTSC domain-containing protein</fullName>
    </recommendedName>
</protein>
<dbReference type="AlphaFoldDB" id="A0A1D3TZK2"/>
<accession>A0A1D3TZK2</accession>
<sequence length="84" mass="9938">MPFSSIRNVKYDEKSRRIEFLADGTGYHYSDVRKQIVDREWPLNEYEAIFYDYFEPSLIGTLKSKGINVETKELNSYSVFNNTI</sequence>
<evidence type="ECO:0008006" key="3">
    <source>
        <dbReference type="Google" id="ProtNLM"/>
    </source>
</evidence>
<dbReference type="EMBL" id="FMKA01000100">
    <property type="protein sequence ID" value="SCQ00031.1"/>
    <property type="molecule type" value="Genomic_DNA"/>
</dbReference>
<evidence type="ECO:0000313" key="1">
    <source>
        <dbReference type="EMBL" id="SCQ00031.1"/>
    </source>
</evidence>
<name>A0A1D3TZK2_9FIRM</name>
<gene>
    <name evidence="1" type="ORF">SAMN05421730_11001</name>
</gene>
<dbReference type="Proteomes" id="UP000199315">
    <property type="component" value="Unassembled WGS sequence"/>
</dbReference>
<proteinExistence type="predicted"/>
<organism evidence="1 2">
    <name type="scientific">Anaerobium acetethylicum</name>
    <dbReference type="NCBI Taxonomy" id="1619234"/>
    <lineage>
        <taxon>Bacteria</taxon>
        <taxon>Bacillati</taxon>
        <taxon>Bacillota</taxon>
        <taxon>Clostridia</taxon>
        <taxon>Lachnospirales</taxon>
        <taxon>Lachnospiraceae</taxon>
        <taxon>Anaerobium</taxon>
    </lineage>
</organism>